<dbReference type="Pfam" id="PF03916">
    <property type="entry name" value="NrfD"/>
    <property type="match status" value="1"/>
</dbReference>
<protein>
    <submittedName>
        <fullName evidence="9">Polysulfide reductase, NrfD</fullName>
    </submittedName>
</protein>
<feature type="compositionally biased region" description="Polar residues" evidence="7">
    <location>
        <begin position="1"/>
        <end position="18"/>
    </location>
</feature>
<sequence length="484" mass="54729">MSTISNNTHDSYEKNLSQDPRERAPLVTGGKDFSAVTSTVADLARGWPNIWWWAAFLFSSSLLAMLGGLLGYLFTTGTGIWGNNQPVAWGFPIVNFVFWVGIGHAGTLISAILFLFRQNWRTGINRFAEAMTIFAVMCAAIFPGVHVGRPWLAYWLFPIPNQMDMWPQFRSPLLWDVFAVGTYATVSTLFWLTGMVPDFATLRDRAKNVIAKFAYSVVSIGWTGSSRHWHRFEKAYLILAALATPLVLSVHSVVSFDFAVAQLPGWHTTIFPPYFVAGAIYGGFAMVITLAVPCRKLFGLEDIITWRHIENMSKVMLGTGMIVAYAYGVEFFIAWYGQVPEEQFAFLNRMRGPYWWAFALMIFCNCIGPQILWFRKARMNVWCVMFAAMCVNVGMWFERFVIIVTSLVRDFLPSSWDLFKPTWVDITMFIGSFGLFFTMFLLFLKFLPTCAMAEIKSVMPEAHAHSGPGGEAMDSEGRSDYQPD</sequence>
<evidence type="ECO:0000256" key="2">
    <source>
        <dbReference type="ARBA" id="ARBA00008929"/>
    </source>
</evidence>
<evidence type="ECO:0000256" key="6">
    <source>
        <dbReference type="ARBA" id="ARBA00023136"/>
    </source>
</evidence>
<dbReference type="EMBL" id="CP036425">
    <property type="protein sequence ID" value="QDU35052.1"/>
    <property type="molecule type" value="Genomic_DNA"/>
</dbReference>
<dbReference type="AlphaFoldDB" id="A0A517YXU4"/>
<feature type="transmembrane region" description="Helical" evidence="8">
    <location>
        <begin position="93"/>
        <end position="116"/>
    </location>
</feature>
<organism evidence="9 10">
    <name type="scientific">Poriferisphaera corsica</name>
    <dbReference type="NCBI Taxonomy" id="2528020"/>
    <lineage>
        <taxon>Bacteria</taxon>
        <taxon>Pseudomonadati</taxon>
        <taxon>Planctomycetota</taxon>
        <taxon>Phycisphaerae</taxon>
        <taxon>Phycisphaerales</taxon>
        <taxon>Phycisphaeraceae</taxon>
        <taxon>Poriferisphaera</taxon>
    </lineage>
</organism>
<keyword evidence="4 8" id="KW-0812">Transmembrane</keyword>
<dbReference type="KEGG" id="pcor:KS4_31300"/>
<evidence type="ECO:0000256" key="3">
    <source>
        <dbReference type="ARBA" id="ARBA00022475"/>
    </source>
</evidence>
<feature type="transmembrane region" description="Helical" evidence="8">
    <location>
        <begin position="355"/>
        <end position="374"/>
    </location>
</feature>
<feature type="transmembrane region" description="Helical" evidence="8">
    <location>
        <begin position="172"/>
        <end position="193"/>
    </location>
</feature>
<comment type="subcellular location">
    <subcellularLocation>
        <location evidence="1">Cell membrane</location>
        <topology evidence="1">Multi-pass membrane protein</topology>
    </subcellularLocation>
</comment>
<evidence type="ECO:0000313" key="9">
    <source>
        <dbReference type="EMBL" id="QDU35052.1"/>
    </source>
</evidence>
<feature type="transmembrane region" description="Helical" evidence="8">
    <location>
        <begin position="274"/>
        <end position="294"/>
    </location>
</feature>
<evidence type="ECO:0000256" key="8">
    <source>
        <dbReference type="SAM" id="Phobius"/>
    </source>
</evidence>
<feature type="transmembrane region" description="Helical" evidence="8">
    <location>
        <begin position="235"/>
        <end position="254"/>
    </location>
</feature>
<gene>
    <name evidence="9" type="ORF">KS4_31300</name>
</gene>
<accession>A0A517YXU4</accession>
<evidence type="ECO:0000256" key="1">
    <source>
        <dbReference type="ARBA" id="ARBA00004651"/>
    </source>
</evidence>
<comment type="similarity">
    <text evidence="2">Belongs to the NrfD family.</text>
</comment>
<feature type="compositionally biased region" description="Basic and acidic residues" evidence="7">
    <location>
        <begin position="475"/>
        <end position="484"/>
    </location>
</feature>
<feature type="transmembrane region" description="Helical" evidence="8">
    <location>
        <begin position="128"/>
        <end position="152"/>
    </location>
</feature>
<dbReference type="PANTHER" id="PTHR43044:SF2">
    <property type="entry name" value="POLYSULPHIDE REDUCTASE NRFD"/>
    <property type="match status" value="1"/>
</dbReference>
<proteinExistence type="inferred from homology"/>
<dbReference type="RefSeq" id="WP_145079800.1">
    <property type="nucleotide sequence ID" value="NZ_CP036425.1"/>
</dbReference>
<feature type="transmembrane region" description="Helical" evidence="8">
    <location>
        <begin position="428"/>
        <end position="447"/>
    </location>
</feature>
<evidence type="ECO:0000256" key="5">
    <source>
        <dbReference type="ARBA" id="ARBA00022989"/>
    </source>
</evidence>
<evidence type="ECO:0000256" key="4">
    <source>
        <dbReference type="ARBA" id="ARBA00022692"/>
    </source>
</evidence>
<name>A0A517YXU4_9BACT</name>
<dbReference type="OrthoDB" id="9806499at2"/>
<feature type="region of interest" description="Disordered" evidence="7">
    <location>
        <begin position="464"/>
        <end position="484"/>
    </location>
</feature>
<keyword evidence="5 8" id="KW-1133">Transmembrane helix</keyword>
<feature type="transmembrane region" description="Helical" evidence="8">
    <location>
        <begin position="381"/>
        <end position="408"/>
    </location>
</feature>
<evidence type="ECO:0000313" key="10">
    <source>
        <dbReference type="Proteomes" id="UP000317369"/>
    </source>
</evidence>
<keyword evidence="10" id="KW-1185">Reference proteome</keyword>
<dbReference type="Proteomes" id="UP000317369">
    <property type="component" value="Chromosome"/>
</dbReference>
<dbReference type="GO" id="GO:0005886">
    <property type="term" value="C:plasma membrane"/>
    <property type="evidence" value="ECO:0007669"/>
    <property type="project" value="UniProtKB-SubCell"/>
</dbReference>
<feature type="transmembrane region" description="Helical" evidence="8">
    <location>
        <begin position="50"/>
        <end position="73"/>
    </location>
</feature>
<evidence type="ECO:0000256" key="7">
    <source>
        <dbReference type="SAM" id="MobiDB-lite"/>
    </source>
</evidence>
<feature type="transmembrane region" description="Helical" evidence="8">
    <location>
        <begin position="315"/>
        <end position="335"/>
    </location>
</feature>
<keyword evidence="6 8" id="KW-0472">Membrane</keyword>
<dbReference type="PANTHER" id="PTHR43044">
    <property type="match status" value="1"/>
</dbReference>
<keyword evidence="3" id="KW-1003">Cell membrane</keyword>
<dbReference type="InterPro" id="IPR005614">
    <property type="entry name" value="NrfD-like"/>
</dbReference>
<reference evidence="9 10" key="1">
    <citation type="submission" date="2019-02" db="EMBL/GenBank/DDBJ databases">
        <title>Deep-cultivation of Planctomycetes and their phenomic and genomic characterization uncovers novel biology.</title>
        <authorList>
            <person name="Wiegand S."/>
            <person name="Jogler M."/>
            <person name="Boedeker C."/>
            <person name="Pinto D."/>
            <person name="Vollmers J."/>
            <person name="Rivas-Marin E."/>
            <person name="Kohn T."/>
            <person name="Peeters S.H."/>
            <person name="Heuer A."/>
            <person name="Rast P."/>
            <person name="Oberbeckmann S."/>
            <person name="Bunk B."/>
            <person name="Jeske O."/>
            <person name="Meyerdierks A."/>
            <person name="Storesund J.E."/>
            <person name="Kallscheuer N."/>
            <person name="Luecker S."/>
            <person name="Lage O.M."/>
            <person name="Pohl T."/>
            <person name="Merkel B.J."/>
            <person name="Hornburger P."/>
            <person name="Mueller R.-W."/>
            <person name="Bruemmer F."/>
            <person name="Labrenz M."/>
            <person name="Spormann A.M."/>
            <person name="Op den Camp H."/>
            <person name="Overmann J."/>
            <person name="Amann R."/>
            <person name="Jetten M.S.M."/>
            <person name="Mascher T."/>
            <person name="Medema M.H."/>
            <person name="Devos D.P."/>
            <person name="Kaster A.-K."/>
            <person name="Ovreas L."/>
            <person name="Rohde M."/>
            <person name="Galperin M.Y."/>
            <person name="Jogler C."/>
        </authorList>
    </citation>
    <scope>NUCLEOTIDE SEQUENCE [LARGE SCALE GENOMIC DNA]</scope>
    <source>
        <strain evidence="9 10">KS4</strain>
    </source>
</reference>
<feature type="region of interest" description="Disordered" evidence="7">
    <location>
        <begin position="1"/>
        <end position="27"/>
    </location>
</feature>